<proteinExistence type="predicted"/>
<organism evidence="2 4">
    <name type="scientific">Anaerotignum propionicum DSM 1682</name>
    <dbReference type="NCBI Taxonomy" id="991789"/>
    <lineage>
        <taxon>Bacteria</taxon>
        <taxon>Bacillati</taxon>
        <taxon>Bacillota</taxon>
        <taxon>Clostridia</taxon>
        <taxon>Lachnospirales</taxon>
        <taxon>Anaerotignaceae</taxon>
        <taxon>Anaerotignum</taxon>
    </lineage>
</organism>
<protein>
    <recommendedName>
        <fullName evidence="5">Bacteriophage HK97-gp10, tail-component</fullName>
    </recommendedName>
</protein>
<dbReference type="EMBL" id="FQUA01000008">
    <property type="protein sequence ID" value="SHE82563.1"/>
    <property type="molecule type" value="Genomic_DNA"/>
</dbReference>
<keyword evidence="3" id="KW-1185">Reference proteome</keyword>
<evidence type="ECO:0000313" key="1">
    <source>
        <dbReference type="EMBL" id="AMJ41693.1"/>
    </source>
</evidence>
<dbReference type="RefSeq" id="WP_066051336.1">
    <property type="nucleotide sequence ID" value="NZ_CP014223.1"/>
</dbReference>
<dbReference type="OrthoDB" id="4457835at2"/>
<evidence type="ECO:0000313" key="3">
    <source>
        <dbReference type="Proteomes" id="UP000068026"/>
    </source>
</evidence>
<dbReference type="Proteomes" id="UP000184204">
    <property type="component" value="Unassembled WGS sequence"/>
</dbReference>
<dbReference type="EMBL" id="CP014223">
    <property type="protein sequence ID" value="AMJ41693.1"/>
    <property type="molecule type" value="Genomic_DNA"/>
</dbReference>
<evidence type="ECO:0000313" key="4">
    <source>
        <dbReference type="Proteomes" id="UP000184204"/>
    </source>
</evidence>
<reference evidence="2" key="3">
    <citation type="submission" date="2016-11" db="EMBL/GenBank/DDBJ databases">
        <authorList>
            <person name="Varghese N."/>
            <person name="Submissions S."/>
        </authorList>
    </citation>
    <scope>NUCLEOTIDE SEQUENCE</scope>
    <source>
        <strain evidence="2">DSM 1682</strain>
    </source>
</reference>
<reference evidence="4" key="4">
    <citation type="submission" date="2016-11" db="EMBL/GenBank/DDBJ databases">
        <authorList>
            <person name="Jaros S."/>
            <person name="Januszkiewicz K."/>
            <person name="Wedrychowicz H."/>
        </authorList>
    </citation>
    <scope>NUCLEOTIDE SEQUENCE [LARGE SCALE GENOMIC DNA]</scope>
    <source>
        <strain evidence="4">DSM 1682</strain>
    </source>
</reference>
<evidence type="ECO:0000313" key="2">
    <source>
        <dbReference type="EMBL" id="SHE82563.1"/>
    </source>
</evidence>
<name>A0A110A7L8_ANAPI</name>
<dbReference type="AlphaFoldDB" id="A0A110A7L8"/>
<dbReference type="Proteomes" id="UP000068026">
    <property type="component" value="Chromosome"/>
</dbReference>
<gene>
    <name evidence="1" type="ORF">CPRO_21130</name>
    <name evidence="2" type="ORF">SAMN02745151_01891</name>
</gene>
<reference evidence="1 3" key="1">
    <citation type="journal article" date="2016" name="Genome Announc.">
        <title>Complete Genome Sequence of the Amino Acid-Fermenting Clostridium propionicum X2 (DSM 1682).</title>
        <authorList>
            <person name="Poehlein A."/>
            <person name="Schlien K."/>
            <person name="Chowdhury N.P."/>
            <person name="Gottschalk G."/>
            <person name="Buckel W."/>
            <person name="Daniel R."/>
        </authorList>
    </citation>
    <scope>NUCLEOTIDE SEQUENCE [LARGE SCALE GENOMIC DNA]</scope>
    <source>
        <strain evidence="1 3">X2</strain>
    </source>
</reference>
<reference evidence="3" key="2">
    <citation type="submission" date="2016-01" db="EMBL/GenBank/DDBJ databases">
        <authorList>
            <person name="Poehlein A."/>
            <person name="Schlien K."/>
            <person name="Gottschalk G."/>
            <person name="Buckel W."/>
            <person name="Daniel R."/>
        </authorList>
    </citation>
    <scope>NUCLEOTIDE SEQUENCE [LARGE SCALE GENOMIC DNA]</scope>
    <source>
        <strain evidence="3">X2</strain>
    </source>
</reference>
<accession>A0A110A7L8</accession>
<evidence type="ECO:0008006" key="5">
    <source>
        <dbReference type="Google" id="ProtNLM"/>
    </source>
</evidence>
<dbReference type="KEGG" id="cpro:CPRO_21130"/>
<sequence length="101" mass="11296">MNEISLNLENIINNILPSAIQQGLDRAGYIVENSAKVKCGVDTGTLRRSITHDVEGDTCYIGSNIEYAPYHHEKNPFLEDSIQENIQEIKDCFKGVLDNAE</sequence>